<dbReference type="Gene3D" id="2.30.260.10">
    <property type="entry name" value="putative xylanase like domain"/>
    <property type="match status" value="1"/>
</dbReference>
<reference evidence="1 2" key="1">
    <citation type="journal article" date="2014" name="PLoS ONE">
        <title>The first complete genome sequence of the class fimbriimonadia in the phylum armatimonadetes.</title>
        <authorList>
            <person name="Hu Z.Y."/>
            <person name="Wang Y.Z."/>
            <person name="Im W.T."/>
            <person name="Wang S.Y."/>
            <person name="Zhao G.P."/>
            <person name="Zheng H.J."/>
            <person name="Quan Z.X."/>
        </authorList>
    </citation>
    <scope>NUCLEOTIDE SEQUENCE [LARGE SCALE GENOMIC DNA]</scope>
    <source>
        <strain evidence="1">Gsoil 348</strain>
    </source>
</reference>
<proteinExistence type="predicted"/>
<dbReference type="AlphaFoldDB" id="A0A068NMW2"/>
<evidence type="ECO:0000313" key="1">
    <source>
        <dbReference type="EMBL" id="AIE84908.1"/>
    </source>
</evidence>
<dbReference type="Pfam" id="PF07313">
    <property type="entry name" value="AmiA-like"/>
    <property type="match status" value="1"/>
</dbReference>
<evidence type="ECO:0000313" key="2">
    <source>
        <dbReference type="Proteomes" id="UP000027982"/>
    </source>
</evidence>
<dbReference type="HOGENOM" id="CLU_065574_0_1_0"/>
<dbReference type="Proteomes" id="UP000027982">
    <property type="component" value="Chromosome"/>
</dbReference>
<accession>A0A068NMW2</accession>
<sequence length="301" mass="33589">MTRRELLRSAGFGIFGLAGGSSIAGMLQEPESFKGKKTFDRIVAKAAADGWAKLPIGELMGKIARELEGIPYVGYTIELSKDREMCAVDFTGLDCVTFFENTLDLARMIKRGRHRPEDLMAEVTFTRYRNGRLGDYTSRLHYTTDWFYDNERKGVVKILTPELPGAEPFTQKVGYMTEHPESYRQLAAHPELVPKIGAFEAKINARSLTYLPMDRLAEAETLLKTGDIVGVCTTAEGLDIAHTGLVYKDEQGVAHFMDASSAKSRMKVTLEGRISESLNWSKKLTGVMIARPLELKRGPRD</sequence>
<dbReference type="RefSeq" id="WP_025226485.1">
    <property type="nucleotide sequence ID" value="NZ_CP007139.1"/>
</dbReference>
<dbReference type="EMBL" id="CP007139">
    <property type="protein sequence ID" value="AIE84908.1"/>
    <property type="molecule type" value="Genomic_DNA"/>
</dbReference>
<dbReference type="STRING" id="661478.OP10G_1540"/>
<keyword evidence="1" id="KW-0449">Lipoprotein</keyword>
<keyword evidence="2" id="KW-1185">Reference proteome</keyword>
<dbReference type="OrthoDB" id="188690at2"/>
<dbReference type="InterPro" id="IPR010846">
    <property type="entry name" value="AmiA-like"/>
</dbReference>
<dbReference type="eggNOG" id="COG0657">
    <property type="taxonomic scope" value="Bacteria"/>
</dbReference>
<dbReference type="Gene3D" id="1.10.3670.10">
    <property type="entry name" value="Putative xylanase like domain"/>
    <property type="match status" value="1"/>
</dbReference>
<organism evidence="1 2">
    <name type="scientific">Fimbriimonas ginsengisoli Gsoil 348</name>
    <dbReference type="NCBI Taxonomy" id="661478"/>
    <lineage>
        <taxon>Bacteria</taxon>
        <taxon>Bacillati</taxon>
        <taxon>Armatimonadota</taxon>
        <taxon>Fimbriimonadia</taxon>
        <taxon>Fimbriimonadales</taxon>
        <taxon>Fimbriimonadaceae</taxon>
        <taxon>Fimbriimonas</taxon>
    </lineage>
</organism>
<dbReference type="KEGG" id="fgi:OP10G_1540"/>
<protein>
    <submittedName>
        <fullName evidence="1">Putative lipoprotein</fullName>
    </submittedName>
</protein>
<gene>
    <name evidence="1" type="ORF">OP10G_1540</name>
</gene>
<name>A0A068NMW2_FIMGI</name>
<dbReference type="SUPFAM" id="SSF54001">
    <property type="entry name" value="Cysteine proteinases"/>
    <property type="match status" value="1"/>
</dbReference>
<dbReference type="InterPro" id="IPR038765">
    <property type="entry name" value="Papain-like_cys_pep_sf"/>
</dbReference>